<evidence type="ECO:0000313" key="9">
    <source>
        <dbReference type="EMBL" id="HJE38957.1"/>
    </source>
</evidence>
<evidence type="ECO:0000256" key="5">
    <source>
        <dbReference type="ARBA" id="ARBA00022989"/>
    </source>
</evidence>
<dbReference type="GO" id="GO:0005886">
    <property type="term" value="C:plasma membrane"/>
    <property type="evidence" value="ECO:0007669"/>
    <property type="project" value="UniProtKB-SubCell"/>
</dbReference>
<evidence type="ECO:0000256" key="1">
    <source>
        <dbReference type="ARBA" id="ARBA00004651"/>
    </source>
</evidence>
<accession>A0A921E8M3</accession>
<organism evidence="9 10">
    <name type="scientific">Candidatus Amulumruptor caecigallinarius</name>
    <dbReference type="NCBI Taxonomy" id="2109911"/>
    <lineage>
        <taxon>Bacteria</taxon>
        <taxon>Pseudomonadati</taxon>
        <taxon>Bacteroidota</taxon>
        <taxon>Bacteroidia</taxon>
        <taxon>Bacteroidales</taxon>
        <taxon>Muribaculaceae</taxon>
        <taxon>Candidatus Amulumruptor</taxon>
    </lineage>
</organism>
<evidence type="ECO:0000256" key="2">
    <source>
        <dbReference type="ARBA" id="ARBA00007400"/>
    </source>
</evidence>
<keyword evidence="6 7" id="KW-0472">Membrane</keyword>
<feature type="transmembrane region" description="Helical" evidence="7">
    <location>
        <begin position="130"/>
        <end position="151"/>
    </location>
</feature>
<name>A0A921E8M3_9BACT</name>
<dbReference type="PANTHER" id="PTHR40074:SF2">
    <property type="entry name" value="O-ACETYLTRANSFERASE WECH"/>
    <property type="match status" value="1"/>
</dbReference>
<reference evidence="9" key="1">
    <citation type="journal article" date="2021" name="PeerJ">
        <title>Extensive microbial diversity within the chicken gut microbiome revealed by metagenomics and culture.</title>
        <authorList>
            <person name="Gilroy R."/>
            <person name="Ravi A."/>
            <person name="Getino M."/>
            <person name="Pursley I."/>
            <person name="Horton D.L."/>
            <person name="Alikhan N.F."/>
            <person name="Baker D."/>
            <person name="Gharbi K."/>
            <person name="Hall N."/>
            <person name="Watson M."/>
            <person name="Adriaenssens E.M."/>
            <person name="Foster-Nyarko E."/>
            <person name="Jarju S."/>
            <person name="Secka A."/>
            <person name="Antonio M."/>
            <person name="Oren A."/>
            <person name="Chaudhuri R.R."/>
            <person name="La Ragione R."/>
            <person name="Hildebrand F."/>
            <person name="Pallen M.J."/>
        </authorList>
    </citation>
    <scope>NUCLEOTIDE SEQUENCE</scope>
    <source>
        <strain evidence="9">4100</strain>
    </source>
</reference>
<comment type="subcellular location">
    <subcellularLocation>
        <location evidence="1">Cell membrane</location>
        <topology evidence="1">Multi-pass membrane protein</topology>
    </subcellularLocation>
</comment>
<keyword evidence="5 7" id="KW-1133">Transmembrane helix</keyword>
<feature type="transmembrane region" description="Helical" evidence="7">
    <location>
        <begin position="323"/>
        <end position="341"/>
    </location>
</feature>
<dbReference type="InterPro" id="IPR002656">
    <property type="entry name" value="Acyl_transf_3_dom"/>
</dbReference>
<evidence type="ECO:0000259" key="8">
    <source>
        <dbReference type="Pfam" id="PF01757"/>
    </source>
</evidence>
<dbReference type="AlphaFoldDB" id="A0A921E8M3"/>
<gene>
    <name evidence="9" type="ORF">K8V47_04265</name>
</gene>
<feature type="transmembrane region" description="Helical" evidence="7">
    <location>
        <begin position="258"/>
        <end position="278"/>
    </location>
</feature>
<sequence length="358" mass="40702">MKQRIYYLDYLRVLACLMIMVIHACEYFYIGSDGGILIRSHYDALLVTLIDGFCHSAVPLFVITSSYLLLPVKGTTTEFFKRRADRIIVPFLIWSVLYCVLPMLWGGMSVDESLSGLYRIVYNFNGFSGHLWFVCTLVGLYLFMPVLSPWLKTVSRRGEQAFLVVWLVASTYHYAKLLWGDEIWGEAFWNEFHTFYYFSGYIGYMVLGHYIKVYTDWSKVRLLTVGASLAMVGAAVTWLITYHRMTLGSGQSFYMLEIGWRFCSVNMIAITAGVFLMMKAISSPGRAYPLVENISNLSYGMYLMHIFILNWMIPLIVPHFGTLSSIVLVGASTFVLSYAVCKLLSVTPLGKAVVGYGR</sequence>
<dbReference type="PANTHER" id="PTHR40074">
    <property type="entry name" value="O-ACETYLTRANSFERASE WECH"/>
    <property type="match status" value="1"/>
</dbReference>
<keyword evidence="3" id="KW-1003">Cell membrane</keyword>
<keyword evidence="4 7" id="KW-0812">Transmembrane</keyword>
<feature type="domain" description="Acyltransferase 3" evidence="8">
    <location>
        <begin position="5"/>
        <end position="340"/>
    </location>
</feature>
<dbReference type="EMBL" id="DYXT01000025">
    <property type="protein sequence ID" value="HJE38957.1"/>
    <property type="molecule type" value="Genomic_DNA"/>
</dbReference>
<dbReference type="Proteomes" id="UP000711407">
    <property type="component" value="Unassembled WGS sequence"/>
</dbReference>
<feature type="transmembrane region" description="Helical" evidence="7">
    <location>
        <begin position="12"/>
        <end position="32"/>
    </location>
</feature>
<keyword evidence="9" id="KW-0012">Acyltransferase</keyword>
<dbReference type="GO" id="GO:0016413">
    <property type="term" value="F:O-acetyltransferase activity"/>
    <property type="evidence" value="ECO:0007669"/>
    <property type="project" value="TreeGrafter"/>
</dbReference>
<comment type="caution">
    <text evidence="9">The sequence shown here is derived from an EMBL/GenBank/DDBJ whole genome shotgun (WGS) entry which is preliminary data.</text>
</comment>
<keyword evidence="9" id="KW-0808">Transferase</keyword>
<comment type="similarity">
    <text evidence="2">Belongs to the acyltransferase 3 family.</text>
</comment>
<evidence type="ECO:0000256" key="6">
    <source>
        <dbReference type="ARBA" id="ARBA00023136"/>
    </source>
</evidence>
<feature type="transmembrane region" description="Helical" evidence="7">
    <location>
        <begin position="299"/>
        <end position="317"/>
    </location>
</feature>
<dbReference type="Pfam" id="PF01757">
    <property type="entry name" value="Acyl_transf_3"/>
    <property type="match status" value="1"/>
</dbReference>
<feature type="transmembrane region" description="Helical" evidence="7">
    <location>
        <begin position="44"/>
        <end position="70"/>
    </location>
</feature>
<feature type="transmembrane region" description="Helical" evidence="7">
    <location>
        <begin position="91"/>
        <end position="110"/>
    </location>
</feature>
<feature type="transmembrane region" description="Helical" evidence="7">
    <location>
        <begin position="222"/>
        <end position="243"/>
    </location>
</feature>
<reference evidence="9" key="2">
    <citation type="submission" date="2021-09" db="EMBL/GenBank/DDBJ databases">
        <authorList>
            <person name="Gilroy R."/>
        </authorList>
    </citation>
    <scope>NUCLEOTIDE SEQUENCE</scope>
    <source>
        <strain evidence="9">4100</strain>
    </source>
</reference>
<feature type="transmembrane region" description="Helical" evidence="7">
    <location>
        <begin position="158"/>
        <end position="175"/>
    </location>
</feature>
<evidence type="ECO:0000256" key="7">
    <source>
        <dbReference type="SAM" id="Phobius"/>
    </source>
</evidence>
<dbReference type="GO" id="GO:0009246">
    <property type="term" value="P:enterobacterial common antigen biosynthetic process"/>
    <property type="evidence" value="ECO:0007669"/>
    <property type="project" value="TreeGrafter"/>
</dbReference>
<protein>
    <submittedName>
        <fullName evidence="9">Acyltransferase</fullName>
    </submittedName>
</protein>
<evidence type="ECO:0000256" key="3">
    <source>
        <dbReference type="ARBA" id="ARBA00022475"/>
    </source>
</evidence>
<evidence type="ECO:0000313" key="10">
    <source>
        <dbReference type="Proteomes" id="UP000711407"/>
    </source>
</evidence>
<feature type="transmembrane region" description="Helical" evidence="7">
    <location>
        <begin position="195"/>
        <end position="215"/>
    </location>
</feature>
<evidence type="ECO:0000256" key="4">
    <source>
        <dbReference type="ARBA" id="ARBA00022692"/>
    </source>
</evidence>
<proteinExistence type="inferred from homology"/>